<proteinExistence type="predicted"/>
<keyword evidence="1" id="KW-1133">Transmembrane helix</keyword>
<comment type="caution">
    <text evidence="2">The sequence shown here is derived from an EMBL/GenBank/DDBJ whole genome shotgun (WGS) entry which is preliminary data.</text>
</comment>
<feature type="transmembrane region" description="Helical" evidence="1">
    <location>
        <begin position="156"/>
        <end position="178"/>
    </location>
</feature>
<name>A0AAD4DWE0_9AGAM</name>
<evidence type="ECO:0000313" key="3">
    <source>
        <dbReference type="Proteomes" id="UP001195769"/>
    </source>
</evidence>
<keyword evidence="1" id="KW-0812">Transmembrane</keyword>
<dbReference type="Proteomes" id="UP001195769">
    <property type="component" value="Unassembled WGS sequence"/>
</dbReference>
<gene>
    <name evidence="2" type="ORF">F5891DRAFT_960465</name>
</gene>
<dbReference type="AlphaFoldDB" id="A0AAD4DWE0"/>
<accession>A0AAD4DWE0</accession>
<dbReference type="RefSeq" id="XP_041220891.1">
    <property type="nucleotide sequence ID" value="XM_041375733.1"/>
</dbReference>
<protein>
    <submittedName>
        <fullName evidence="2">Uncharacterized protein</fullName>
    </submittedName>
</protein>
<keyword evidence="3" id="KW-1185">Reference proteome</keyword>
<organism evidence="2 3">
    <name type="scientific">Suillus fuscotomentosus</name>
    <dbReference type="NCBI Taxonomy" id="1912939"/>
    <lineage>
        <taxon>Eukaryota</taxon>
        <taxon>Fungi</taxon>
        <taxon>Dikarya</taxon>
        <taxon>Basidiomycota</taxon>
        <taxon>Agaricomycotina</taxon>
        <taxon>Agaricomycetes</taxon>
        <taxon>Agaricomycetidae</taxon>
        <taxon>Boletales</taxon>
        <taxon>Suillineae</taxon>
        <taxon>Suillaceae</taxon>
        <taxon>Suillus</taxon>
    </lineage>
</organism>
<dbReference type="GeneID" id="64670031"/>
<reference evidence="2" key="1">
    <citation type="journal article" date="2020" name="New Phytol.">
        <title>Comparative genomics reveals dynamic genome evolution in host specialist ectomycorrhizal fungi.</title>
        <authorList>
            <person name="Lofgren L.A."/>
            <person name="Nguyen N.H."/>
            <person name="Vilgalys R."/>
            <person name="Ruytinx J."/>
            <person name="Liao H.L."/>
            <person name="Branco S."/>
            <person name="Kuo A."/>
            <person name="LaButti K."/>
            <person name="Lipzen A."/>
            <person name="Andreopoulos W."/>
            <person name="Pangilinan J."/>
            <person name="Riley R."/>
            <person name="Hundley H."/>
            <person name="Na H."/>
            <person name="Barry K."/>
            <person name="Grigoriev I.V."/>
            <person name="Stajich J.E."/>
            <person name="Kennedy P.G."/>
        </authorList>
    </citation>
    <scope>NUCLEOTIDE SEQUENCE</scope>
    <source>
        <strain evidence="2">FC203</strain>
    </source>
</reference>
<evidence type="ECO:0000256" key="1">
    <source>
        <dbReference type="SAM" id="Phobius"/>
    </source>
</evidence>
<keyword evidence="1" id="KW-0472">Membrane</keyword>
<sequence>MALLTNDPNLDLCPNFTCATFQDSRLPLLSPNVDEDQAAVILCTTWLATNSTLKIRWQQQLDAAALETEARERALVEAEDQRRTAEDLQNIVLLEEERKKNKIHHIPIPDRPRPTRAAEPFLVADFALRKLDKAQFVELHYWTNKGLADTRCRDSFLVGLVETVFTLPYVGTFVAYIIKQSFHQLPV</sequence>
<dbReference type="EMBL" id="JABBWK010000068">
    <property type="protein sequence ID" value="KAG1895315.1"/>
    <property type="molecule type" value="Genomic_DNA"/>
</dbReference>
<evidence type="ECO:0000313" key="2">
    <source>
        <dbReference type="EMBL" id="KAG1895315.1"/>
    </source>
</evidence>